<protein>
    <submittedName>
        <fullName evidence="1">Uncharacterized protein</fullName>
    </submittedName>
</protein>
<sequence>MPAFMEKTFGPTELEVLDIVLENWRAKYHLERSDPDVSIAAAVMINLFREGNHTIPELETALAGHKALADLIS</sequence>
<accession>A0A7X0JLK8</accession>
<evidence type="ECO:0000313" key="1">
    <source>
        <dbReference type="EMBL" id="MBB6509858.1"/>
    </source>
</evidence>
<dbReference type="EMBL" id="JACHBU010000006">
    <property type="protein sequence ID" value="MBB6509858.1"/>
    <property type="molecule type" value="Genomic_DNA"/>
</dbReference>
<name>A0A7X0JLK8_9HYPH</name>
<dbReference type="RefSeq" id="WP_062460391.1">
    <property type="nucleotide sequence ID" value="NZ_JACHBU010000006.1"/>
</dbReference>
<gene>
    <name evidence="1" type="ORF">F4695_003242</name>
</gene>
<evidence type="ECO:0000313" key="2">
    <source>
        <dbReference type="Proteomes" id="UP000585437"/>
    </source>
</evidence>
<dbReference type="Proteomes" id="UP000585437">
    <property type="component" value="Unassembled WGS sequence"/>
</dbReference>
<comment type="caution">
    <text evidence="1">The sequence shown here is derived from an EMBL/GenBank/DDBJ whole genome shotgun (WGS) entry which is preliminary data.</text>
</comment>
<dbReference type="AlphaFoldDB" id="A0A7X0JLK8"/>
<keyword evidence="2" id="KW-1185">Reference proteome</keyword>
<organism evidence="1 2">
    <name type="scientific">Rhizobium soli</name>
    <dbReference type="NCBI Taxonomy" id="424798"/>
    <lineage>
        <taxon>Bacteria</taxon>
        <taxon>Pseudomonadati</taxon>
        <taxon>Pseudomonadota</taxon>
        <taxon>Alphaproteobacteria</taxon>
        <taxon>Hyphomicrobiales</taxon>
        <taxon>Rhizobiaceae</taxon>
        <taxon>Rhizobium/Agrobacterium group</taxon>
        <taxon>Rhizobium</taxon>
    </lineage>
</organism>
<reference evidence="1 2" key="1">
    <citation type="submission" date="2020-08" db="EMBL/GenBank/DDBJ databases">
        <title>The Agave Microbiome: Exploring the role of microbial communities in plant adaptations to desert environments.</title>
        <authorList>
            <person name="Partida-Martinez L.P."/>
        </authorList>
    </citation>
    <scope>NUCLEOTIDE SEQUENCE [LARGE SCALE GENOMIC DNA]</scope>
    <source>
        <strain evidence="1 2">AS3.12</strain>
    </source>
</reference>
<proteinExistence type="predicted"/>